<name>A0AAE0QQA9_9TELE</name>
<evidence type="ECO:0000313" key="6">
    <source>
        <dbReference type="Proteomes" id="UP001274896"/>
    </source>
</evidence>
<dbReference type="SUPFAM" id="SSF51735">
    <property type="entry name" value="NAD(P)-binding Rossmann-fold domains"/>
    <property type="match status" value="1"/>
</dbReference>
<dbReference type="PANTHER" id="PTHR43313">
    <property type="entry name" value="SHORT-CHAIN DEHYDROGENASE/REDUCTASE FAMILY 9C"/>
    <property type="match status" value="1"/>
</dbReference>
<accession>A0AAE0QQA9</accession>
<keyword evidence="4" id="KW-0472">Membrane</keyword>
<dbReference type="PRINTS" id="PR00080">
    <property type="entry name" value="SDRFAMILY"/>
</dbReference>
<evidence type="ECO:0008006" key="7">
    <source>
        <dbReference type="Google" id="ProtNLM"/>
    </source>
</evidence>
<evidence type="ECO:0000256" key="4">
    <source>
        <dbReference type="SAM" id="Phobius"/>
    </source>
</evidence>
<dbReference type="InterPro" id="IPR020904">
    <property type="entry name" value="Sc_DH/Rdtase_CS"/>
</dbReference>
<dbReference type="Proteomes" id="UP001274896">
    <property type="component" value="Unassembled WGS sequence"/>
</dbReference>
<sequence>MRMETSGTELWLCVSIGAVSAALLMVGWSRSHLSCSVGLVVVEVMLCYWISNGRVAVILLSASCSFCVIYFSAGRKEDMLPTRGKAVLITGCDSGFGHELAKILDKAGMKVYAGVLEEFGPGAQKLREVSSSQLTVLQMDITNIKQISEAHQLIKSQTVETGLWGLVNNAGVLGHVCDGELLPMRILRKILNVNFIAGVEVTQVFLPLLRQAKGRIVCVSSMAGEVPFPGFAAYGASKAAVLSYYGALRQELSRWAVKVVIVQPGGFKT</sequence>
<evidence type="ECO:0000313" key="5">
    <source>
        <dbReference type="EMBL" id="KAK3526803.1"/>
    </source>
</evidence>
<comment type="caution">
    <text evidence="5">The sequence shown here is derived from an EMBL/GenBank/DDBJ whole genome shotgun (WGS) entry which is preliminary data.</text>
</comment>
<dbReference type="EMBL" id="JAUCMX010000013">
    <property type="protein sequence ID" value="KAK3526803.1"/>
    <property type="molecule type" value="Genomic_DNA"/>
</dbReference>
<gene>
    <name evidence="5" type="ORF">QTP70_033554</name>
</gene>
<keyword evidence="6" id="KW-1185">Reference proteome</keyword>
<dbReference type="Gene3D" id="3.40.50.720">
    <property type="entry name" value="NAD(P)-binding Rossmann-like Domain"/>
    <property type="match status" value="1"/>
</dbReference>
<proteinExistence type="inferred from homology"/>
<feature type="transmembrane region" description="Helical" evidence="4">
    <location>
        <begin position="57"/>
        <end position="73"/>
    </location>
</feature>
<dbReference type="Pfam" id="PF00106">
    <property type="entry name" value="adh_short"/>
    <property type="match status" value="1"/>
</dbReference>
<dbReference type="PRINTS" id="PR00081">
    <property type="entry name" value="GDHRDH"/>
</dbReference>
<dbReference type="GO" id="GO:0016491">
    <property type="term" value="F:oxidoreductase activity"/>
    <property type="evidence" value="ECO:0007669"/>
    <property type="project" value="UniProtKB-KW"/>
</dbReference>
<keyword evidence="2" id="KW-0560">Oxidoreductase</keyword>
<dbReference type="AlphaFoldDB" id="A0AAE0QQA9"/>
<reference evidence="5" key="1">
    <citation type="submission" date="2023-06" db="EMBL/GenBank/DDBJ databases">
        <title>Male Hemibagrus guttatus genome.</title>
        <authorList>
            <person name="Bian C."/>
        </authorList>
    </citation>
    <scope>NUCLEOTIDE SEQUENCE</scope>
    <source>
        <strain evidence="5">Male_cb2023</strain>
        <tissue evidence="5">Muscle</tissue>
    </source>
</reference>
<feature type="transmembrane region" description="Helical" evidence="4">
    <location>
        <begin position="6"/>
        <end position="26"/>
    </location>
</feature>
<keyword evidence="4" id="KW-1133">Transmembrane helix</keyword>
<keyword evidence="4" id="KW-0812">Transmembrane</keyword>
<comment type="similarity">
    <text evidence="1 3">Belongs to the short-chain dehydrogenases/reductases (SDR) family.</text>
</comment>
<dbReference type="InterPro" id="IPR036291">
    <property type="entry name" value="NAD(P)-bd_dom_sf"/>
</dbReference>
<dbReference type="PROSITE" id="PS00061">
    <property type="entry name" value="ADH_SHORT"/>
    <property type="match status" value="1"/>
</dbReference>
<dbReference type="PANTHER" id="PTHR43313:SF3">
    <property type="entry name" value="17-BETA-HYDROXYSTEROID DEHYDROGENASE TYPE 2"/>
    <property type="match status" value="1"/>
</dbReference>
<feature type="non-terminal residue" evidence="5">
    <location>
        <position position="1"/>
    </location>
</feature>
<evidence type="ECO:0000256" key="3">
    <source>
        <dbReference type="RuleBase" id="RU000363"/>
    </source>
</evidence>
<dbReference type="GO" id="GO:0008202">
    <property type="term" value="P:steroid metabolic process"/>
    <property type="evidence" value="ECO:0007669"/>
    <property type="project" value="TreeGrafter"/>
</dbReference>
<evidence type="ECO:0000256" key="2">
    <source>
        <dbReference type="ARBA" id="ARBA00023002"/>
    </source>
</evidence>
<dbReference type="InterPro" id="IPR002347">
    <property type="entry name" value="SDR_fam"/>
</dbReference>
<organism evidence="5 6">
    <name type="scientific">Hemibagrus guttatus</name>
    <dbReference type="NCBI Taxonomy" id="175788"/>
    <lineage>
        <taxon>Eukaryota</taxon>
        <taxon>Metazoa</taxon>
        <taxon>Chordata</taxon>
        <taxon>Craniata</taxon>
        <taxon>Vertebrata</taxon>
        <taxon>Euteleostomi</taxon>
        <taxon>Actinopterygii</taxon>
        <taxon>Neopterygii</taxon>
        <taxon>Teleostei</taxon>
        <taxon>Ostariophysi</taxon>
        <taxon>Siluriformes</taxon>
        <taxon>Bagridae</taxon>
        <taxon>Hemibagrus</taxon>
    </lineage>
</organism>
<evidence type="ECO:0000256" key="1">
    <source>
        <dbReference type="ARBA" id="ARBA00006484"/>
    </source>
</evidence>
<protein>
    <recommendedName>
        <fullName evidence="7">Estradiol 17-beta-dehydrogenase 2</fullName>
    </recommendedName>
</protein>